<sequence>MKIASSEILMQSSYASMQKTETQERTRAWIGNKRPDFEAMEAKLQKLSETDAPNIGNDILQENFSRLQADTVRLSDAALQAQSNEVNASQAVDKIEDELENDPRMMVIKYLIELMTGRKIEHLKTANLDSPSNGDVAKAVSQSNGAVTNNQQTPPARPNAGWGVEIDVQHRYTETEQTKFQASGTITTADNKQIQFNLSFELNRSYQEESRTQIRQGDAKKIDPLTLNFSGTSAQLTSQKFEFDLNADGKKDSISFVQGAGFLAFDKNGDGKINDGSELFGPGTGNGFAELAAYDSDGNNWIDENDTIFDKLQVWTKDGAGKDQLQKLKQANVGALFLGNASTPFELNNANNQTQGQIRSSGIWLTEDGQVRSLQQVDLAV</sequence>
<keyword evidence="2" id="KW-1185">Reference proteome</keyword>
<dbReference type="PANTHER" id="PTHR39431:SF1">
    <property type="entry name" value="FRPA_C-RELATED PROTEIN"/>
    <property type="match status" value="1"/>
</dbReference>
<dbReference type="EMBL" id="JAGSPM010000005">
    <property type="protein sequence ID" value="MBR7746876.1"/>
    <property type="molecule type" value="Genomic_DNA"/>
</dbReference>
<organism evidence="1 2">
    <name type="scientific">Undibacterium baiyunense</name>
    <dbReference type="NCBI Taxonomy" id="2828731"/>
    <lineage>
        <taxon>Bacteria</taxon>
        <taxon>Pseudomonadati</taxon>
        <taxon>Pseudomonadota</taxon>
        <taxon>Betaproteobacteria</taxon>
        <taxon>Burkholderiales</taxon>
        <taxon>Oxalobacteraceae</taxon>
        <taxon>Undibacterium</taxon>
    </lineage>
</organism>
<accession>A0A941DF03</accession>
<evidence type="ECO:0008006" key="3">
    <source>
        <dbReference type="Google" id="ProtNLM"/>
    </source>
</evidence>
<dbReference type="Proteomes" id="UP000680158">
    <property type="component" value="Unassembled WGS sequence"/>
</dbReference>
<evidence type="ECO:0000313" key="1">
    <source>
        <dbReference type="EMBL" id="MBR7746876.1"/>
    </source>
</evidence>
<protein>
    <recommendedName>
        <fullName evidence="3">VCBS repeat-containing protein</fullName>
    </recommendedName>
</protein>
<reference evidence="1 2" key="1">
    <citation type="submission" date="2021-04" db="EMBL/GenBank/DDBJ databases">
        <title>novel species isolated from subtropical streams in China.</title>
        <authorList>
            <person name="Lu H."/>
        </authorList>
    </citation>
    <scope>NUCLEOTIDE SEQUENCE [LARGE SCALE GENOMIC DNA]</scope>
    <source>
        <strain evidence="1 2">BYS107W</strain>
    </source>
</reference>
<dbReference type="AlphaFoldDB" id="A0A941DF03"/>
<name>A0A941DF03_9BURK</name>
<dbReference type="PANTHER" id="PTHR39431">
    <property type="entry name" value="FRPA/C-RELATED PROTEIN"/>
    <property type="match status" value="1"/>
</dbReference>
<dbReference type="RefSeq" id="WP_212684175.1">
    <property type="nucleotide sequence ID" value="NZ_JAGSPM010000005.1"/>
</dbReference>
<evidence type="ECO:0000313" key="2">
    <source>
        <dbReference type="Proteomes" id="UP000680158"/>
    </source>
</evidence>
<gene>
    <name evidence="1" type="ORF">KDM92_09810</name>
</gene>
<comment type="caution">
    <text evidence="1">The sequence shown here is derived from an EMBL/GenBank/DDBJ whole genome shotgun (WGS) entry which is preliminary data.</text>
</comment>
<proteinExistence type="predicted"/>